<evidence type="ECO:0000256" key="5">
    <source>
        <dbReference type="ARBA" id="ARBA00023157"/>
    </source>
</evidence>
<dbReference type="EMBL" id="MN639907">
    <property type="protein sequence ID" value="QMS43294.1"/>
    <property type="molecule type" value="mRNA"/>
</dbReference>
<name>A0A7D7KJ75_GRAMO</name>
<keyword evidence="5" id="KW-1015">Disulfide bond</keyword>
<proteinExistence type="evidence at transcript level"/>
<evidence type="ECO:0000256" key="3">
    <source>
        <dbReference type="ARBA" id="ARBA00022685"/>
    </source>
</evidence>
<keyword evidence="6" id="KW-0964">Secreted</keyword>
<accession>A0A7D7KJ75</accession>
<keyword evidence="4 7" id="KW-0732">Signal</keyword>
<feature type="domain" description="Insulin-like" evidence="8">
    <location>
        <begin position="20"/>
        <end position="104"/>
    </location>
</feature>
<dbReference type="Gene3D" id="1.10.100.10">
    <property type="entry name" value="Insulin-like"/>
    <property type="match status" value="1"/>
</dbReference>
<comment type="subunit">
    <text evidence="2">Heterodimer of a B chain and an A chain linked by two disulfide bonds.</text>
</comment>
<protein>
    <submittedName>
        <fullName evidence="9">Insulin-like peptide 3</fullName>
    </submittedName>
</protein>
<feature type="chain" id="PRO_5028138149" evidence="7">
    <location>
        <begin position="18"/>
        <end position="105"/>
    </location>
</feature>
<dbReference type="PANTHER" id="PTHR13647">
    <property type="entry name" value="INSULIN-LIKE PEPTIDE 2-RELATED"/>
    <property type="match status" value="1"/>
</dbReference>
<reference evidence="9" key="1">
    <citation type="submission" date="2019-11" db="EMBL/GenBank/DDBJ databases">
        <title>Identification and expression analysis of the neuropeptidome in oriental fruit moth, Grapholita molesta.</title>
        <authorList>
            <person name="Cheng J."/>
        </authorList>
    </citation>
    <scope>NUCLEOTIDE SEQUENCE</scope>
</reference>
<dbReference type="InterPro" id="IPR016179">
    <property type="entry name" value="Insulin-like"/>
</dbReference>
<dbReference type="SUPFAM" id="SSF56994">
    <property type="entry name" value="Insulin-like"/>
    <property type="match status" value="1"/>
</dbReference>
<dbReference type="PROSITE" id="PS00262">
    <property type="entry name" value="INSULIN"/>
    <property type="match status" value="1"/>
</dbReference>
<evidence type="ECO:0000256" key="7">
    <source>
        <dbReference type="SAM" id="SignalP"/>
    </source>
</evidence>
<dbReference type="PRINTS" id="PR00276">
    <property type="entry name" value="INSULINFAMLY"/>
</dbReference>
<comment type="similarity">
    <text evidence="1 6">Belongs to the insulin family.</text>
</comment>
<feature type="signal peptide" evidence="7">
    <location>
        <begin position="1"/>
        <end position="17"/>
    </location>
</feature>
<dbReference type="GO" id="GO:0005576">
    <property type="term" value="C:extracellular region"/>
    <property type="evidence" value="ECO:0007669"/>
    <property type="project" value="UniProtKB-SubCell"/>
</dbReference>
<dbReference type="InterPro" id="IPR022353">
    <property type="entry name" value="Insulin_CS"/>
</dbReference>
<organism evidence="9">
    <name type="scientific">Grapholita molesta</name>
    <name type="common">Oriental fruit moth</name>
    <name type="synonym">Cydia molesta</name>
    <dbReference type="NCBI Taxonomy" id="192188"/>
    <lineage>
        <taxon>Eukaryota</taxon>
        <taxon>Metazoa</taxon>
        <taxon>Ecdysozoa</taxon>
        <taxon>Arthropoda</taxon>
        <taxon>Hexapoda</taxon>
        <taxon>Insecta</taxon>
        <taxon>Pterygota</taxon>
        <taxon>Neoptera</taxon>
        <taxon>Endopterygota</taxon>
        <taxon>Lepidoptera</taxon>
        <taxon>Glossata</taxon>
        <taxon>Ditrysia</taxon>
        <taxon>Tortricoidea</taxon>
        <taxon>Tortricidae</taxon>
        <taxon>Olethreutinae</taxon>
        <taxon>Grapholitini</taxon>
        <taxon>Grapholita</taxon>
    </lineage>
</organism>
<evidence type="ECO:0000256" key="2">
    <source>
        <dbReference type="ARBA" id="ARBA00011207"/>
    </source>
</evidence>
<dbReference type="AlphaFoldDB" id="A0A7D7KJ75"/>
<evidence type="ECO:0000256" key="4">
    <source>
        <dbReference type="ARBA" id="ARBA00022729"/>
    </source>
</evidence>
<evidence type="ECO:0000256" key="1">
    <source>
        <dbReference type="ARBA" id="ARBA00009034"/>
    </source>
</evidence>
<dbReference type="Pfam" id="PF00049">
    <property type="entry name" value="Insulin"/>
    <property type="match status" value="1"/>
</dbReference>
<keyword evidence="3" id="KW-0165">Cleavage on pair of basic residues</keyword>
<evidence type="ECO:0000259" key="8">
    <source>
        <dbReference type="SMART" id="SM00078"/>
    </source>
</evidence>
<evidence type="ECO:0000313" key="9">
    <source>
        <dbReference type="EMBL" id="QMS43294.1"/>
    </source>
</evidence>
<dbReference type="PANTHER" id="PTHR13647:SF4">
    <property type="entry name" value="INSULIN-LIKE PEPTIDE 1-RELATED"/>
    <property type="match status" value="1"/>
</dbReference>
<dbReference type="SMART" id="SM00078">
    <property type="entry name" value="IlGF"/>
    <property type="match status" value="1"/>
</dbReference>
<sequence length="105" mass="11954">MKIQVLLVLACFCLVNADDQRYCGKHLSQALFNLCPYLSSGMIKRSPHNLQTSRHALEWKPEFWPWIVPAVSRSDVLHGSRGKRQVVSECCDKSCSLDELLSYCP</sequence>
<comment type="subcellular location">
    <subcellularLocation>
        <location evidence="6">Secreted</location>
    </subcellularLocation>
</comment>
<dbReference type="GO" id="GO:0005179">
    <property type="term" value="F:hormone activity"/>
    <property type="evidence" value="ECO:0007669"/>
    <property type="project" value="InterPro"/>
</dbReference>
<dbReference type="InterPro" id="IPR022352">
    <property type="entry name" value="Ins/IGF/rlx"/>
</dbReference>
<dbReference type="InterPro" id="IPR036438">
    <property type="entry name" value="Insulin-like_sf"/>
</dbReference>
<evidence type="ECO:0000256" key="6">
    <source>
        <dbReference type="RuleBase" id="RU000406"/>
    </source>
</evidence>